<dbReference type="EC" id="4.2.3.1" evidence="5 12"/>
<sequence length="349" mass="37054">MARQGILHRYEKDLPLTRATPRITLMEGDTPLIHLKNLSRELKVELWAKFDGLNPTGSFKDRGMVMAVAKALEEKTTAVICASTGNTSASAAAYAASAGLACFVLLPAGKVALGKLTQALIYGAKVVAVKGNFDEALQLAREAALSKKITLVNSINPYRLWGQRSAAWEICDELQKAPDWIVLPVGNAGNISAYAAGLEYYKEIGKIDSMPRLMGVQAEGAAPLVLGRIVEKPETVATAIRIGNPVNAEKAVRAIEMSNGKFDAVTDTEILEAQRELASQDGVFAEPASCAPLAFLLKQKRAGKLSEGLRIVLILTGNGLKDPDSPLQGLPGPISAEGTLEALKGVLGL</sequence>
<feature type="binding site" evidence="14">
    <location>
        <begin position="186"/>
        <end position="190"/>
    </location>
    <ligand>
        <name>pyridoxal 5'-phosphate</name>
        <dbReference type="ChEBI" id="CHEBI:597326"/>
    </ligand>
</feature>
<evidence type="ECO:0000256" key="14">
    <source>
        <dbReference type="PIRSR" id="PIRSR038945-1"/>
    </source>
</evidence>
<evidence type="ECO:0000313" key="17">
    <source>
        <dbReference type="EMBL" id="ADE56708.1"/>
    </source>
</evidence>
<evidence type="ECO:0000256" key="10">
    <source>
        <dbReference type="ARBA" id="ARBA00023239"/>
    </source>
</evidence>
<keyword evidence="10 13" id="KW-0456">Lyase</keyword>
<dbReference type="GO" id="GO:0030170">
    <property type="term" value="F:pyridoxal phosphate binding"/>
    <property type="evidence" value="ECO:0007669"/>
    <property type="project" value="InterPro"/>
</dbReference>
<dbReference type="GO" id="GO:0004794">
    <property type="term" value="F:threonine deaminase activity"/>
    <property type="evidence" value="ECO:0007669"/>
    <property type="project" value="TreeGrafter"/>
</dbReference>
<evidence type="ECO:0000256" key="13">
    <source>
        <dbReference type="PIRNR" id="PIRNR038945"/>
    </source>
</evidence>
<dbReference type="CDD" id="cd01563">
    <property type="entry name" value="Thr-synth_1"/>
    <property type="match status" value="1"/>
</dbReference>
<dbReference type="NCBIfam" id="TIGR00260">
    <property type="entry name" value="thrC"/>
    <property type="match status" value="1"/>
</dbReference>
<dbReference type="PIRSF" id="PIRSF038945">
    <property type="entry name" value="Thr_synthase"/>
    <property type="match status" value="1"/>
</dbReference>
<dbReference type="GO" id="GO:0006565">
    <property type="term" value="P:L-serine catabolic process"/>
    <property type="evidence" value="ECO:0007669"/>
    <property type="project" value="TreeGrafter"/>
</dbReference>
<dbReference type="InterPro" id="IPR001926">
    <property type="entry name" value="TrpB-like_PALP"/>
</dbReference>
<evidence type="ECO:0000256" key="3">
    <source>
        <dbReference type="ARBA" id="ARBA00004979"/>
    </source>
</evidence>
<evidence type="ECO:0000256" key="1">
    <source>
        <dbReference type="ARBA" id="ARBA00001933"/>
    </source>
</evidence>
<feature type="modified residue" description="N6-(pyridoxal phosphate)lysine" evidence="15">
    <location>
        <position position="60"/>
    </location>
</feature>
<gene>
    <name evidence="17" type="ordered locus">Amico_0572</name>
</gene>
<dbReference type="UniPathway" id="UPA00050">
    <property type="reaction ID" value="UER00065"/>
</dbReference>
<protein>
    <recommendedName>
        <fullName evidence="6 12">Threonine synthase</fullName>
        <ecNumber evidence="5 12">4.2.3.1</ecNumber>
    </recommendedName>
</protein>
<dbReference type="AlphaFoldDB" id="D5EDS6"/>
<dbReference type="eggNOG" id="COG0498">
    <property type="taxonomic scope" value="Bacteria"/>
</dbReference>
<feature type="domain" description="Tryptophan synthase beta chain-like PALP" evidence="16">
    <location>
        <begin position="23"/>
        <end position="317"/>
    </location>
</feature>
<comment type="cofactor">
    <cofactor evidence="1 13 14">
        <name>pyridoxal 5'-phosphate</name>
        <dbReference type="ChEBI" id="CHEBI:597326"/>
    </cofactor>
</comment>
<dbReference type="GO" id="GO:0006567">
    <property type="term" value="P:L-threonine catabolic process"/>
    <property type="evidence" value="ECO:0007669"/>
    <property type="project" value="TreeGrafter"/>
</dbReference>
<dbReference type="HOGENOM" id="CLU_028142_0_0_0"/>
<evidence type="ECO:0000313" key="18">
    <source>
        <dbReference type="Proteomes" id="UP000002366"/>
    </source>
</evidence>
<dbReference type="InterPro" id="IPR004450">
    <property type="entry name" value="Thr_synthase-like"/>
</dbReference>
<dbReference type="PROSITE" id="PS00165">
    <property type="entry name" value="DEHYDRATASE_SER_THR"/>
    <property type="match status" value="1"/>
</dbReference>
<dbReference type="InterPro" id="IPR050147">
    <property type="entry name" value="Ser/Thr_Dehydratase"/>
</dbReference>
<keyword evidence="7 13" id="KW-0028">Amino-acid biosynthesis</keyword>
<comment type="catalytic activity">
    <reaction evidence="11 13">
        <text>O-phospho-L-homoserine + H2O = L-threonine + phosphate</text>
        <dbReference type="Rhea" id="RHEA:10840"/>
        <dbReference type="ChEBI" id="CHEBI:15377"/>
        <dbReference type="ChEBI" id="CHEBI:43474"/>
        <dbReference type="ChEBI" id="CHEBI:57590"/>
        <dbReference type="ChEBI" id="CHEBI:57926"/>
        <dbReference type="EC" id="4.2.3.1"/>
    </reaction>
</comment>
<dbReference type="InterPro" id="IPR000634">
    <property type="entry name" value="Ser/Thr_deHydtase_PyrdxlP-BS"/>
</dbReference>
<dbReference type="GO" id="GO:0004795">
    <property type="term" value="F:threonine synthase activity"/>
    <property type="evidence" value="ECO:0007669"/>
    <property type="project" value="UniProtKB-UniRule"/>
</dbReference>
<evidence type="ECO:0000256" key="6">
    <source>
        <dbReference type="ARBA" id="ARBA00018679"/>
    </source>
</evidence>
<dbReference type="STRING" id="572547.Amico_0572"/>
<dbReference type="GO" id="GO:0009088">
    <property type="term" value="P:threonine biosynthetic process"/>
    <property type="evidence" value="ECO:0007669"/>
    <property type="project" value="UniProtKB-UniRule"/>
</dbReference>
<dbReference type="GO" id="GO:0009097">
    <property type="term" value="P:isoleucine biosynthetic process"/>
    <property type="evidence" value="ECO:0007669"/>
    <property type="project" value="TreeGrafter"/>
</dbReference>
<comment type="pathway">
    <text evidence="3 13">Amino-acid biosynthesis; L-threonine biosynthesis; L-threonine from L-aspartate: step 5/5.</text>
</comment>
<comment type="function">
    <text evidence="2 13">Catalyzes the gamma-elimination of phosphate from L-phosphohomoserine and the beta-addition of water to produce L-threonine.</text>
</comment>
<evidence type="ECO:0000256" key="15">
    <source>
        <dbReference type="PIRSR" id="PIRSR038945-2"/>
    </source>
</evidence>
<keyword evidence="9 13" id="KW-0663">Pyridoxal phosphate</keyword>
<dbReference type="InterPro" id="IPR036052">
    <property type="entry name" value="TrpB-like_PALP_sf"/>
</dbReference>
<dbReference type="InterPro" id="IPR026260">
    <property type="entry name" value="Thr_Synthase_bac/arc"/>
</dbReference>
<dbReference type="PANTHER" id="PTHR48078">
    <property type="entry name" value="THREONINE DEHYDRATASE, MITOCHONDRIAL-RELATED"/>
    <property type="match status" value="1"/>
</dbReference>
<dbReference type="PANTHER" id="PTHR48078:SF6">
    <property type="entry name" value="L-THREONINE DEHYDRATASE CATABOLIC TDCB"/>
    <property type="match status" value="1"/>
</dbReference>
<reference evidence="17 18" key="1">
    <citation type="journal article" date="2010" name="Stand. Genomic Sci.">
        <title>Complete genome sequence of Aminobacterium colombiense type strain (ALA-1).</title>
        <authorList>
            <person name="Chertkov O."/>
            <person name="Sikorski J."/>
            <person name="Brambilla E."/>
            <person name="Lapidus A."/>
            <person name="Copeland A."/>
            <person name="Glavina Del Rio T."/>
            <person name="Nolan M."/>
            <person name="Lucas S."/>
            <person name="Tice H."/>
            <person name="Cheng J.F."/>
            <person name="Han C."/>
            <person name="Detter J.C."/>
            <person name="Bruce D."/>
            <person name="Tapia R."/>
            <person name="Goodwin L."/>
            <person name="Pitluck S."/>
            <person name="Liolios K."/>
            <person name="Ivanova N."/>
            <person name="Mavromatis K."/>
            <person name="Ovchinnikova G."/>
            <person name="Pati A."/>
            <person name="Chen A."/>
            <person name="Palaniappan K."/>
            <person name="Land M."/>
            <person name="Hauser L."/>
            <person name="Chang Y.J."/>
            <person name="Jeffries C.D."/>
            <person name="Spring S."/>
            <person name="Rohde M."/>
            <person name="Goker M."/>
            <person name="Bristow J."/>
            <person name="Eisen J.A."/>
            <person name="Markowitz V."/>
            <person name="Hugenholtz P."/>
            <person name="Kyrpides N.C."/>
            <person name="Klenk H.P."/>
        </authorList>
    </citation>
    <scope>NUCLEOTIDE SEQUENCE [LARGE SCALE GENOMIC DNA]</scope>
    <source>
        <strain evidence="18">DSM 12261 / ALA-1</strain>
    </source>
</reference>
<dbReference type="Proteomes" id="UP000002366">
    <property type="component" value="Chromosome"/>
</dbReference>
<dbReference type="Gene3D" id="3.40.50.1100">
    <property type="match status" value="2"/>
</dbReference>
<proteinExistence type="inferred from homology"/>
<keyword evidence="8 13" id="KW-0791">Threonine biosynthesis</keyword>
<feature type="binding site" evidence="14">
    <location>
        <position position="86"/>
    </location>
    <ligand>
        <name>pyridoxal 5'-phosphate</name>
        <dbReference type="ChEBI" id="CHEBI:597326"/>
    </ligand>
</feature>
<evidence type="ECO:0000256" key="11">
    <source>
        <dbReference type="ARBA" id="ARBA00049144"/>
    </source>
</evidence>
<evidence type="ECO:0000256" key="9">
    <source>
        <dbReference type="ARBA" id="ARBA00022898"/>
    </source>
</evidence>
<dbReference type="FunFam" id="3.40.50.1100:FF:000014">
    <property type="entry name" value="Threonine synthase"/>
    <property type="match status" value="1"/>
</dbReference>
<comment type="similarity">
    <text evidence="4 13">Belongs to the threonine synthase family.</text>
</comment>
<evidence type="ECO:0000256" key="4">
    <source>
        <dbReference type="ARBA" id="ARBA00005517"/>
    </source>
</evidence>
<organism evidence="17 18">
    <name type="scientific">Aminobacterium colombiense (strain DSM 12261 / ALA-1)</name>
    <dbReference type="NCBI Taxonomy" id="572547"/>
    <lineage>
        <taxon>Bacteria</taxon>
        <taxon>Thermotogati</taxon>
        <taxon>Synergistota</taxon>
        <taxon>Synergistia</taxon>
        <taxon>Synergistales</taxon>
        <taxon>Aminobacteriaceae</taxon>
        <taxon>Aminobacterium</taxon>
    </lineage>
</organism>
<evidence type="ECO:0000256" key="7">
    <source>
        <dbReference type="ARBA" id="ARBA00022605"/>
    </source>
</evidence>
<evidence type="ECO:0000256" key="5">
    <source>
        <dbReference type="ARBA" id="ARBA00013028"/>
    </source>
</evidence>
<dbReference type="EMBL" id="CP001997">
    <property type="protein sequence ID" value="ADE56708.1"/>
    <property type="molecule type" value="Genomic_DNA"/>
</dbReference>
<evidence type="ECO:0000259" key="16">
    <source>
        <dbReference type="Pfam" id="PF00291"/>
    </source>
</evidence>
<name>D5EDS6_AMICL</name>
<dbReference type="KEGG" id="aco:Amico_0572"/>
<feature type="binding site" evidence="14">
    <location>
        <position position="316"/>
    </location>
    <ligand>
        <name>pyridoxal 5'-phosphate</name>
        <dbReference type="ChEBI" id="CHEBI:597326"/>
    </ligand>
</feature>
<evidence type="ECO:0000256" key="8">
    <source>
        <dbReference type="ARBA" id="ARBA00022697"/>
    </source>
</evidence>
<dbReference type="Pfam" id="PF00291">
    <property type="entry name" value="PALP"/>
    <property type="match status" value="1"/>
</dbReference>
<accession>D5EDS6</accession>
<dbReference type="OrthoDB" id="9778118at2"/>
<dbReference type="GO" id="GO:0003941">
    <property type="term" value="F:L-serine ammonia-lyase activity"/>
    <property type="evidence" value="ECO:0007669"/>
    <property type="project" value="TreeGrafter"/>
</dbReference>
<dbReference type="RefSeq" id="WP_013047974.1">
    <property type="nucleotide sequence ID" value="NC_014011.1"/>
</dbReference>
<evidence type="ECO:0000256" key="12">
    <source>
        <dbReference type="NCBIfam" id="TIGR00260"/>
    </source>
</evidence>
<keyword evidence="18" id="KW-1185">Reference proteome</keyword>
<evidence type="ECO:0000256" key="2">
    <source>
        <dbReference type="ARBA" id="ARBA00003648"/>
    </source>
</evidence>
<dbReference type="SUPFAM" id="SSF53686">
    <property type="entry name" value="Tryptophan synthase beta subunit-like PLP-dependent enzymes"/>
    <property type="match status" value="1"/>
</dbReference>